<reference evidence="2" key="1">
    <citation type="submission" date="2025-08" db="UniProtKB">
        <authorList>
            <consortium name="Ensembl"/>
        </authorList>
    </citation>
    <scope>IDENTIFICATION</scope>
</reference>
<dbReference type="InterPro" id="IPR041510">
    <property type="entry name" value="DUF5523"/>
</dbReference>
<evidence type="ECO:0000259" key="1">
    <source>
        <dbReference type="Pfam" id="PF17661"/>
    </source>
</evidence>
<dbReference type="PANTHER" id="PTHR20837:SF2">
    <property type="entry name" value="PROTEIN CC2D2B"/>
    <property type="match status" value="1"/>
</dbReference>
<organism evidence="2 3">
    <name type="scientific">Monodon monoceros</name>
    <name type="common">Narwhal</name>
    <name type="synonym">Ceratodon monodon</name>
    <dbReference type="NCBI Taxonomy" id="40151"/>
    <lineage>
        <taxon>Eukaryota</taxon>
        <taxon>Metazoa</taxon>
        <taxon>Chordata</taxon>
        <taxon>Craniata</taxon>
        <taxon>Vertebrata</taxon>
        <taxon>Euteleostomi</taxon>
        <taxon>Mammalia</taxon>
        <taxon>Eutheria</taxon>
        <taxon>Laurasiatheria</taxon>
        <taxon>Artiodactyla</taxon>
        <taxon>Whippomorpha</taxon>
        <taxon>Cetacea</taxon>
        <taxon>Odontoceti</taxon>
        <taxon>Monodontidae</taxon>
        <taxon>Monodon</taxon>
    </lineage>
</organism>
<dbReference type="Pfam" id="PF17661">
    <property type="entry name" value="DUF5523"/>
    <property type="match status" value="1"/>
</dbReference>
<evidence type="ECO:0000313" key="2">
    <source>
        <dbReference type="Ensembl" id="ENSMMNP00015025403.1"/>
    </source>
</evidence>
<evidence type="ECO:0000313" key="3">
    <source>
        <dbReference type="Proteomes" id="UP000694561"/>
    </source>
</evidence>
<keyword evidence="3" id="KW-1185">Reference proteome</keyword>
<dbReference type="AlphaFoldDB" id="A0A8C6C6D4"/>
<accession>A0A8C6C6D4</accession>
<protein>
    <recommendedName>
        <fullName evidence="1">DUF5523 domain-containing protein</fullName>
    </recommendedName>
</protein>
<dbReference type="InterPro" id="IPR052434">
    <property type="entry name" value="Tectonic-like_complex_comp"/>
</dbReference>
<feature type="domain" description="DUF5523" evidence="1">
    <location>
        <begin position="24"/>
        <end position="265"/>
    </location>
</feature>
<dbReference type="GO" id="GO:1905515">
    <property type="term" value="P:non-motile cilium assembly"/>
    <property type="evidence" value="ECO:0007669"/>
    <property type="project" value="TreeGrafter"/>
</dbReference>
<dbReference type="PANTHER" id="PTHR20837">
    <property type="entry name" value="CENTROSOMAL PROTEIN-RELATED"/>
    <property type="match status" value="1"/>
</dbReference>
<proteinExistence type="predicted"/>
<dbReference type="Ensembl" id="ENSMMNT00015027931.1">
    <property type="protein sequence ID" value="ENSMMNP00015025403.1"/>
    <property type="gene ID" value="ENSMMNG00015018619.1"/>
</dbReference>
<reference evidence="2" key="2">
    <citation type="submission" date="2025-09" db="UniProtKB">
        <authorList>
            <consortium name="Ensembl"/>
        </authorList>
    </citation>
    <scope>IDENTIFICATION</scope>
</reference>
<dbReference type="GeneTree" id="ENSGT00940000164312"/>
<name>A0A8C6C6D4_MONMO</name>
<sequence length="295" mass="34230">MKKISKRKEDIFRKMSEDTDNIAVEENVDNHLQKDLNVEENQNIIETLRGKVREKLKNAKINQGKKSSTQLLIDDKICQWSKTEVSLDEGLSCFILSGEEDSTLGQSAEQRPVNDSYHKHFSLGDNLQNFAEGRDEDFMEEVIFLDFLEVKAADYEDDQEQVKKQQANIFVPSNSPVINQLKLPEDTMPRILEEEGFYVHKKPEIYKKTCNKMENRLLKLEEGKCWFEESGEIMSLPSPVRQSWNFRLNISKESLNPALKTIYRKRTLILTITHGQECHYGILGVQWRSSSTPLK</sequence>
<dbReference type="GO" id="GO:1904491">
    <property type="term" value="P:protein localization to ciliary transition zone"/>
    <property type="evidence" value="ECO:0007669"/>
    <property type="project" value="TreeGrafter"/>
</dbReference>
<dbReference type="GO" id="GO:0035869">
    <property type="term" value="C:ciliary transition zone"/>
    <property type="evidence" value="ECO:0007669"/>
    <property type="project" value="TreeGrafter"/>
</dbReference>
<dbReference type="Proteomes" id="UP000694561">
    <property type="component" value="Unplaced"/>
</dbReference>